<evidence type="ECO:0000313" key="10">
    <source>
        <dbReference type="Proteomes" id="UP000316416"/>
    </source>
</evidence>
<evidence type="ECO:0000256" key="5">
    <source>
        <dbReference type="ARBA" id="ARBA00022777"/>
    </source>
</evidence>
<evidence type="ECO:0000313" key="9">
    <source>
        <dbReference type="EMBL" id="QPG56934.1"/>
    </source>
</evidence>
<protein>
    <recommendedName>
        <fullName evidence="2">2-amino-4-hydroxy-6-hydroxymethyldihydropteridine diphosphokinase</fullName>
        <ecNumber evidence="2">2.7.6.3</ecNumber>
    </recommendedName>
</protein>
<sequence>MSSRIYISLGSNIEPERYLKSGLSDLSYHFGDLSLSSVYESEAVGFEGSNFLNMVVAVDTDLRIAEVVALFKKIEQDNGRLVGAKKFAPRTLDLDLLLYDETVTLEPVELPRAEILKNAFVLWPMAELAPSLVHPIVKMSYETLWAEYDKAQQKLWPTPFSWSLPC</sequence>
<keyword evidence="3 9" id="KW-0808">Transferase</keyword>
<dbReference type="Gene3D" id="3.30.70.560">
    <property type="entry name" value="7,8-Dihydro-6-hydroxymethylpterin-pyrophosphokinase HPPK"/>
    <property type="match status" value="1"/>
</dbReference>
<proteinExistence type="predicted"/>
<evidence type="ECO:0000259" key="8">
    <source>
        <dbReference type="PROSITE" id="PS00794"/>
    </source>
</evidence>
<keyword evidence="6" id="KW-0067">ATP-binding</keyword>
<evidence type="ECO:0000256" key="4">
    <source>
        <dbReference type="ARBA" id="ARBA00022741"/>
    </source>
</evidence>
<keyword evidence="10" id="KW-1185">Reference proteome</keyword>
<evidence type="ECO:0000256" key="6">
    <source>
        <dbReference type="ARBA" id="ARBA00022840"/>
    </source>
</evidence>
<dbReference type="PANTHER" id="PTHR43071">
    <property type="entry name" value="2-AMINO-4-HYDROXY-6-HYDROXYMETHYLDIHYDROPTERIDINE PYROPHOSPHOKINASE"/>
    <property type="match status" value="1"/>
</dbReference>
<dbReference type="PROSITE" id="PS00794">
    <property type="entry name" value="HPPK"/>
    <property type="match status" value="1"/>
</dbReference>
<dbReference type="CDD" id="cd00483">
    <property type="entry name" value="HPPK"/>
    <property type="match status" value="1"/>
</dbReference>
<name>A0ABX6V2T8_9GAMM</name>
<accession>A0ABX6V2T8</accession>
<dbReference type="EC" id="2.7.6.3" evidence="2"/>
<dbReference type="InterPro" id="IPR000550">
    <property type="entry name" value="Hppk"/>
</dbReference>
<dbReference type="GO" id="GO:0003848">
    <property type="term" value="F:2-amino-4-hydroxy-6-hydroxymethyldihydropteridine diphosphokinase activity"/>
    <property type="evidence" value="ECO:0007669"/>
    <property type="project" value="UniProtKB-EC"/>
</dbReference>
<evidence type="ECO:0000256" key="7">
    <source>
        <dbReference type="ARBA" id="ARBA00022909"/>
    </source>
</evidence>
<reference evidence="9" key="1">
    <citation type="submission" date="2021-07" db="EMBL/GenBank/DDBJ databases">
        <title>Shewanella sp. YLB-07 whole genome sequence.</title>
        <authorList>
            <person name="Yu L."/>
        </authorList>
    </citation>
    <scope>NUCLEOTIDE SEQUENCE</scope>
    <source>
        <strain evidence="9">YLB-08</strain>
    </source>
</reference>
<keyword evidence="4" id="KW-0547">Nucleotide-binding</keyword>
<dbReference type="Proteomes" id="UP000316416">
    <property type="component" value="Chromosome"/>
</dbReference>
<evidence type="ECO:0000256" key="3">
    <source>
        <dbReference type="ARBA" id="ARBA00022679"/>
    </source>
</evidence>
<evidence type="ECO:0000256" key="1">
    <source>
        <dbReference type="ARBA" id="ARBA00005051"/>
    </source>
</evidence>
<feature type="domain" description="7,8-dihydro-6-hydroxymethylpterin-pyrophosphokinase" evidence="8">
    <location>
        <begin position="86"/>
        <end position="97"/>
    </location>
</feature>
<comment type="pathway">
    <text evidence="1">Cofactor biosynthesis; tetrahydrofolate biosynthesis; 2-amino-4-hydroxy-6-hydroxymethyl-7,8-dihydropteridine diphosphate from 7,8-dihydroneopterin triphosphate: step 4/4.</text>
</comment>
<organism evidence="9 10">
    <name type="scientific">Shewanella eurypsychrophilus</name>
    <dbReference type="NCBI Taxonomy" id="2593656"/>
    <lineage>
        <taxon>Bacteria</taxon>
        <taxon>Pseudomonadati</taxon>
        <taxon>Pseudomonadota</taxon>
        <taxon>Gammaproteobacteria</taxon>
        <taxon>Alteromonadales</taxon>
        <taxon>Shewanellaceae</taxon>
        <taxon>Shewanella</taxon>
    </lineage>
</organism>
<keyword evidence="5" id="KW-0418">Kinase</keyword>
<dbReference type="SUPFAM" id="SSF55083">
    <property type="entry name" value="6-hydroxymethyl-7,8-dihydropterin pyrophosphokinase, HPPK"/>
    <property type="match status" value="1"/>
</dbReference>
<dbReference type="RefSeq" id="WP_142872309.1">
    <property type="nucleotide sequence ID" value="NZ_CP045503.2"/>
</dbReference>
<dbReference type="EMBL" id="CP045503">
    <property type="protein sequence ID" value="QPG56934.1"/>
    <property type="molecule type" value="Genomic_DNA"/>
</dbReference>
<evidence type="ECO:0000256" key="2">
    <source>
        <dbReference type="ARBA" id="ARBA00013253"/>
    </source>
</evidence>
<gene>
    <name evidence="9" type="primary">folK</name>
    <name evidence="9" type="ORF">FM038_005415</name>
</gene>
<keyword evidence="7" id="KW-0289">Folate biosynthesis</keyword>
<dbReference type="InterPro" id="IPR035907">
    <property type="entry name" value="Hppk_sf"/>
</dbReference>
<dbReference type="PANTHER" id="PTHR43071:SF2">
    <property type="entry name" value="2-AMINO-4-HYDROXY-6-HYDROXYMETHYLDIHYDROPTERIDINE PYROPHOSPHOKINASE"/>
    <property type="match status" value="1"/>
</dbReference>
<dbReference type="NCBIfam" id="TIGR01498">
    <property type="entry name" value="folK"/>
    <property type="match status" value="1"/>
</dbReference>
<dbReference type="Pfam" id="PF01288">
    <property type="entry name" value="HPPK"/>
    <property type="match status" value="1"/>
</dbReference>